<name>A0A178I313_9HYPH</name>
<protein>
    <submittedName>
        <fullName evidence="2">Arylesterase</fullName>
    </submittedName>
</protein>
<keyword evidence="3" id="KW-1185">Reference proteome</keyword>
<proteinExistence type="predicted"/>
<comment type="caution">
    <text evidence="2">The sequence shown here is derived from an EMBL/GenBank/DDBJ whole genome shotgun (WGS) entry which is preliminary data.</text>
</comment>
<gene>
    <name evidence="2" type="ORF">A3840_02470</name>
</gene>
<sequence length="209" mass="22009">MQEVLVFGDSLTWGADPQTGARHPYPIRFPSILSKELGDKVYIVADGLGGRNTSFDDFSGPCDRNAARTLPVLLGTHQPLDLVVIMLGTNDLKPYICGLASGAAAGMKRLIQIVKYFPYKSGNIPKILVIAPPPCVAGPGGAPAQNRSISESQALAPAYRALAQAENVAFFDAGQICSASPIDGVHLSAEDTVALGKALLPVVKELLDQ</sequence>
<evidence type="ECO:0000313" key="2">
    <source>
        <dbReference type="EMBL" id="OAM79971.1"/>
    </source>
</evidence>
<dbReference type="Proteomes" id="UP000078389">
    <property type="component" value="Unassembled WGS sequence"/>
</dbReference>
<dbReference type="OrthoDB" id="164654at2"/>
<dbReference type="RefSeq" id="WP_067451333.1">
    <property type="nucleotide sequence ID" value="NZ_LVVY01000061.1"/>
</dbReference>
<dbReference type="InterPro" id="IPR036514">
    <property type="entry name" value="SGNH_hydro_sf"/>
</dbReference>
<dbReference type="InterPro" id="IPR013830">
    <property type="entry name" value="SGNH_hydro"/>
</dbReference>
<dbReference type="Pfam" id="PF13472">
    <property type="entry name" value="Lipase_GDSL_2"/>
    <property type="match status" value="1"/>
</dbReference>
<dbReference type="PANTHER" id="PTHR30383:SF29">
    <property type="entry name" value="SGNH HYDROLASE-TYPE ESTERASE DOMAIN-CONTAINING PROTEIN"/>
    <property type="match status" value="1"/>
</dbReference>
<reference evidence="2 3" key="1">
    <citation type="submission" date="2016-03" db="EMBL/GenBank/DDBJ databases">
        <title>Genome sequencing of Devosia sp. S37.</title>
        <authorList>
            <person name="Mohd Nor M."/>
        </authorList>
    </citation>
    <scope>NUCLEOTIDE SEQUENCE [LARGE SCALE GENOMIC DNA]</scope>
    <source>
        <strain evidence="2 3">S37</strain>
    </source>
</reference>
<dbReference type="PANTHER" id="PTHR30383">
    <property type="entry name" value="THIOESTERASE 1/PROTEASE 1/LYSOPHOSPHOLIPASE L1"/>
    <property type="match status" value="1"/>
</dbReference>
<dbReference type="InterPro" id="IPR051532">
    <property type="entry name" value="Ester_Hydrolysis_Enzymes"/>
</dbReference>
<feature type="domain" description="SGNH hydrolase-type esterase" evidence="1">
    <location>
        <begin position="6"/>
        <end position="189"/>
    </location>
</feature>
<evidence type="ECO:0000259" key="1">
    <source>
        <dbReference type="Pfam" id="PF13472"/>
    </source>
</evidence>
<dbReference type="GO" id="GO:0016788">
    <property type="term" value="F:hydrolase activity, acting on ester bonds"/>
    <property type="evidence" value="ECO:0007669"/>
    <property type="project" value="UniProtKB-ARBA"/>
</dbReference>
<accession>A0A178I313</accession>
<organism evidence="2 3">
    <name type="scientific">Devosia elaeis</name>
    <dbReference type="NCBI Taxonomy" id="1770058"/>
    <lineage>
        <taxon>Bacteria</taxon>
        <taxon>Pseudomonadati</taxon>
        <taxon>Pseudomonadota</taxon>
        <taxon>Alphaproteobacteria</taxon>
        <taxon>Hyphomicrobiales</taxon>
        <taxon>Devosiaceae</taxon>
        <taxon>Devosia</taxon>
    </lineage>
</organism>
<evidence type="ECO:0000313" key="3">
    <source>
        <dbReference type="Proteomes" id="UP000078389"/>
    </source>
</evidence>
<dbReference type="Gene3D" id="3.40.50.1110">
    <property type="entry name" value="SGNH hydrolase"/>
    <property type="match status" value="1"/>
</dbReference>
<dbReference type="STRING" id="1770058.A3840_02470"/>
<dbReference type="EMBL" id="LVVY01000061">
    <property type="protein sequence ID" value="OAM79971.1"/>
    <property type="molecule type" value="Genomic_DNA"/>
</dbReference>
<dbReference type="AlphaFoldDB" id="A0A178I313"/>
<dbReference type="SUPFAM" id="SSF52266">
    <property type="entry name" value="SGNH hydrolase"/>
    <property type="match status" value="1"/>
</dbReference>
<dbReference type="CDD" id="cd01839">
    <property type="entry name" value="SGNH_arylesterase_like"/>
    <property type="match status" value="1"/>
</dbReference>